<sequence length="461" mass="48790">MFTLLVTLLFYLIVIVQGVHFLGGTITWHPLNASATGSPVAIVITQTYSWTYSKITCTNAMIASSQLIPDGGYSYIPTQTLDCISNCASGASGYVAPSIRPYCTDISAPVGTTVSQRSDIVYLYSGDDFSVAFQNKAWRALATAAEATWSISTHFIIKSRSDNGLYNNAPVATMMSPIYIPVNQPTVIHVPVADADGDPMRCRWSTASNGVDECGGVCPPGSLPANTVIYSNCTIVITGTVVGNWYAVTLMVEDFINSTSTTSLSSVPVQFLVEVVGPTSCSTPPKVIGLPLEQSCTTLIVGQKFQSMLIAVNYCGSSVTIVDIATLSFPGMAQDSIVKVNSSYYYNNLTWTPTAAQIGYQVMCAMAFDRTSTTSTSTTKTTSTSTTTTTSTSTTATTSTSTTATTTTTTTSTTSTTSTTTSSTSTTSTTTTTTTTTTSGQQQRPRQPLRPAPLQQPAHRS</sequence>
<dbReference type="EMBL" id="CAJOBD010002168">
    <property type="protein sequence ID" value="CAF3861145.1"/>
    <property type="molecule type" value="Genomic_DNA"/>
</dbReference>
<feature type="signal peptide" evidence="2">
    <location>
        <begin position="1"/>
        <end position="18"/>
    </location>
</feature>
<evidence type="ECO:0000313" key="3">
    <source>
        <dbReference type="EMBL" id="CAF3861145.1"/>
    </source>
</evidence>
<feature type="compositionally biased region" description="Low complexity" evidence="1">
    <location>
        <begin position="452"/>
        <end position="461"/>
    </location>
</feature>
<evidence type="ECO:0000256" key="1">
    <source>
        <dbReference type="SAM" id="MobiDB-lite"/>
    </source>
</evidence>
<feature type="region of interest" description="Disordered" evidence="1">
    <location>
        <begin position="374"/>
        <end position="461"/>
    </location>
</feature>
<evidence type="ECO:0000256" key="2">
    <source>
        <dbReference type="SAM" id="SignalP"/>
    </source>
</evidence>
<evidence type="ECO:0000313" key="4">
    <source>
        <dbReference type="Proteomes" id="UP000663836"/>
    </source>
</evidence>
<feature type="chain" id="PRO_5032836470" evidence="2">
    <location>
        <begin position="19"/>
        <end position="461"/>
    </location>
</feature>
<gene>
    <name evidence="3" type="ORF">JBS370_LOCUS18786</name>
</gene>
<accession>A0A819F380</accession>
<name>A0A819F380_9BILA</name>
<protein>
    <submittedName>
        <fullName evidence="3">Uncharacterized protein</fullName>
    </submittedName>
</protein>
<dbReference type="Proteomes" id="UP000663836">
    <property type="component" value="Unassembled WGS sequence"/>
</dbReference>
<keyword evidence="2" id="KW-0732">Signal</keyword>
<reference evidence="3" key="1">
    <citation type="submission" date="2021-02" db="EMBL/GenBank/DDBJ databases">
        <authorList>
            <person name="Nowell W R."/>
        </authorList>
    </citation>
    <scope>NUCLEOTIDE SEQUENCE</scope>
</reference>
<comment type="caution">
    <text evidence="3">The sequence shown here is derived from an EMBL/GenBank/DDBJ whole genome shotgun (WGS) entry which is preliminary data.</text>
</comment>
<feature type="compositionally biased region" description="Low complexity" evidence="1">
    <location>
        <begin position="374"/>
        <end position="446"/>
    </location>
</feature>
<proteinExistence type="predicted"/>
<dbReference type="AlphaFoldDB" id="A0A819F380"/>
<organism evidence="3 4">
    <name type="scientific">Rotaria sordida</name>
    <dbReference type="NCBI Taxonomy" id="392033"/>
    <lineage>
        <taxon>Eukaryota</taxon>
        <taxon>Metazoa</taxon>
        <taxon>Spiralia</taxon>
        <taxon>Gnathifera</taxon>
        <taxon>Rotifera</taxon>
        <taxon>Eurotatoria</taxon>
        <taxon>Bdelloidea</taxon>
        <taxon>Philodinida</taxon>
        <taxon>Philodinidae</taxon>
        <taxon>Rotaria</taxon>
    </lineage>
</organism>